<feature type="domain" description="EthD" evidence="2">
    <location>
        <begin position="18"/>
        <end position="136"/>
    </location>
</feature>
<dbReference type="SUPFAM" id="SSF54909">
    <property type="entry name" value="Dimeric alpha+beta barrel"/>
    <property type="match status" value="1"/>
</dbReference>
<dbReference type="Proteomes" id="UP000777438">
    <property type="component" value="Unassembled WGS sequence"/>
</dbReference>
<comment type="caution">
    <text evidence="3">The sequence shown here is derived from an EMBL/GenBank/DDBJ whole genome shotgun (WGS) entry which is preliminary data.</text>
</comment>
<evidence type="ECO:0000313" key="4">
    <source>
        <dbReference type="Proteomes" id="UP000777438"/>
    </source>
</evidence>
<proteinExistence type="inferred from homology"/>
<dbReference type="EMBL" id="JAGPYM010000004">
    <property type="protein sequence ID" value="KAH6895748.1"/>
    <property type="molecule type" value="Genomic_DNA"/>
</dbReference>
<dbReference type="Gene3D" id="3.30.70.100">
    <property type="match status" value="1"/>
</dbReference>
<evidence type="ECO:0000313" key="3">
    <source>
        <dbReference type="EMBL" id="KAH6895748.1"/>
    </source>
</evidence>
<gene>
    <name evidence="3" type="ORF">B0T10DRAFT_557929</name>
</gene>
<dbReference type="AlphaFoldDB" id="A0A9P9ATD5"/>
<dbReference type="InterPro" id="IPR011008">
    <property type="entry name" value="Dimeric_a/b-barrel"/>
</dbReference>
<dbReference type="InterPro" id="IPR009799">
    <property type="entry name" value="EthD_dom"/>
</dbReference>
<evidence type="ECO:0000256" key="1">
    <source>
        <dbReference type="ARBA" id="ARBA00005986"/>
    </source>
</evidence>
<name>A0A9P9ATD5_9HYPO</name>
<dbReference type="GO" id="GO:0016491">
    <property type="term" value="F:oxidoreductase activity"/>
    <property type="evidence" value="ECO:0007669"/>
    <property type="project" value="InterPro"/>
</dbReference>
<dbReference type="Pfam" id="PF07110">
    <property type="entry name" value="EthD"/>
    <property type="match status" value="1"/>
</dbReference>
<organism evidence="3 4">
    <name type="scientific">Thelonectria olida</name>
    <dbReference type="NCBI Taxonomy" id="1576542"/>
    <lineage>
        <taxon>Eukaryota</taxon>
        <taxon>Fungi</taxon>
        <taxon>Dikarya</taxon>
        <taxon>Ascomycota</taxon>
        <taxon>Pezizomycotina</taxon>
        <taxon>Sordariomycetes</taxon>
        <taxon>Hypocreomycetidae</taxon>
        <taxon>Hypocreales</taxon>
        <taxon>Nectriaceae</taxon>
        <taxon>Thelonectria</taxon>
    </lineage>
</organism>
<evidence type="ECO:0000259" key="2">
    <source>
        <dbReference type="Pfam" id="PF07110"/>
    </source>
</evidence>
<accession>A0A9P9ATD5</accession>
<dbReference type="OrthoDB" id="3454835at2759"/>
<comment type="similarity">
    <text evidence="1">Belongs to the tpcK family.</text>
</comment>
<sequence length="156" mass="18147">MSIKTQRLFSVTIFGYRKPGMDEDFYHDYVSQTHANHLRDLLIKNKIVSYHMVGLITPNSDRLQIRKWAKFLKQHNSTKGRSLLNELFPSIPASKVDDSDCVVQIVFRDVEDYVKVKNDEHYKSVVNPDHDVFSDPARTKFVTGWFEFHVTDGKAV</sequence>
<keyword evidence="4" id="KW-1185">Reference proteome</keyword>
<reference evidence="3 4" key="1">
    <citation type="journal article" date="2021" name="Nat. Commun.">
        <title>Genetic determinants of endophytism in the Arabidopsis root mycobiome.</title>
        <authorList>
            <person name="Mesny F."/>
            <person name="Miyauchi S."/>
            <person name="Thiergart T."/>
            <person name="Pickel B."/>
            <person name="Atanasova L."/>
            <person name="Karlsson M."/>
            <person name="Huettel B."/>
            <person name="Barry K.W."/>
            <person name="Haridas S."/>
            <person name="Chen C."/>
            <person name="Bauer D."/>
            <person name="Andreopoulos W."/>
            <person name="Pangilinan J."/>
            <person name="LaButti K."/>
            <person name="Riley R."/>
            <person name="Lipzen A."/>
            <person name="Clum A."/>
            <person name="Drula E."/>
            <person name="Henrissat B."/>
            <person name="Kohler A."/>
            <person name="Grigoriev I.V."/>
            <person name="Martin F.M."/>
            <person name="Hacquard S."/>
        </authorList>
    </citation>
    <scope>NUCLEOTIDE SEQUENCE [LARGE SCALE GENOMIC DNA]</scope>
    <source>
        <strain evidence="3 4">MPI-CAGE-CH-0241</strain>
    </source>
</reference>
<protein>
    <recommendedName>
        <fullName evidence="2">EthD domain-containing protein</fullName>
    </recommendedName>
</protein>